<dbReference type="InterPro" id="IPR042946">
    <property type="entry name" value="CMBL"/>
</dbReference>
<keyword evidence="2" id="KW-1185">Reference proteome</keyword>
<comment type="caution">
    <text evidence="1">The sequence shown here is derived from an EMBL/GenBank/DDBJ whole genome shotgun (WGS) entry which is preliminary data.</text>
</comment>
<dbReference type="GO" id="GO:0009507">
    <property type="term" value="C:chloroplast"/>
    <property type="evidence" value="ECO:0007669"/>
    <property type="project" value="TreeGrafter"/>
</dbReference>
<sequence>MAPLLSHGYLLTYAILSYLSVPLSLDTIIAKVESIMLKSILVPDLFCGKPWTKDRQNLGNIAEDISRWTKWLVDEFMAAGISKKLGIIGFYFGGGKVLKVVAQDQVLV</sequence>
<dbReference type="Proteomes" id="UP001374584">
    <property type="component" value="Unassembled WGS sequence"/>
</dbReference>
<dbReference type="AlphaFoldDB" id="A0AAN9RSK6"/>
<reference evidence="1 2" key="1">
    <citation type="submission" date="2024-01" db="EMBL/GenBank/DDBJ databases">
        <title>The genomes of 5 underutilized Papilionoideae crops provide insights into root nodulation and disease resistanc.</title>
        <authorList>
            <person name="Jiang F."/>
        </authorList>
    </citation>
    <scope>NUCLEOTIDE SEQUENCE [LARGE SCALE GENOMIC DNA]</scope>
    <source>
        <strain evidence="1">JINMINGXINNONG_FW02</strain>
        <tissue evidence="1">Leaves</tissue>
    </source>
</reference>
<dbReference type="PANTHER" id="PTHR46812:SF1">
    <property type="entry name" value="CARBOXYMETHYLENEBUTENOLIDASE HOMOLOG"/>
    <property type="match status" value="1"/>
</dbReference>
<dbReference type="PANTHER" id="PTHR46812">
    <property type="entry name" value="CARBOXYMETHYLENEBUTENOLIDASE HOMOLOG"/>
    <property type="match status" value="1"/>
</dbReference>
<accession>A0AAN9RSK6</accession>
<evidence type="ECO:0000313" key="1">
    <source>
        <dbReference type="EMBL" id="KAK7382414.1"/>
    </source>
</evidence>
<name>A0AAN9RSK6_PHACN</name>
<proteinExistence type="predicted"/>
<dbReference type="EMBL" id="JAYMYR010000001">
    <property type="protein sequence ID" value="KAK7382414.1"/>
    <property type="molecule type" value="Genomic_DNA"/>
</dbReference>
<gene>
    <name evidence="1" type="ORF">VNO80_01265</name>
</gene>
<protein>
    <submittedName>
        <fullName evidence="1">Uncharacterized protein</fullName>
    </submittedName>
</protein>
<evidence type="ECO:0000313" key="2">
    <source>
        <dbReference type="Proteomes" id="UP001374584"/>
    </source>
</evidence>
<organism evidence="1 2">
    <name type="scientific">Phaseolus coccineus</name>
    <name type="common">Scarlet runner bean</name>
    <name type="synonym">Phaseolus multiflorus</name>
    <dbReference type="NCBI Taxonomy" id="3886"/>
    <lineage>
        <taxon>Eukaryota</taxon>
        <taxon>Viridiplantae</taxon>
        <taxon>Streptophyta</taxon>
        <taxon>Embryophyta</taxon>
        <taxon>Tracheophyta</taxon>
        <taxon>Spermatophyta</taxon>
        <taxon>Magnoliopsida</taxon>
        <taxon>eudicotyledons</taxon>
        <taxon>Gunneridae</taxon>
        <taxon>Pentapetalae</taxon>
        <taxon>rosids</taxon>
        <taxon>fabids</taxon>
        <taxon>Fabales</taxon>
        <taxon>Fabaceae</taxon>
        <taxon>Papilionoideae</taxon>
        <taxon>50 kb inversion clade</taxon>
        <taxon>NPAAA clade</taxon>
        <taxon>indigoferoid/millettioid clade</taxon>
        <taxon>Phaseoleae</taxon>
        <taxon>Phaseolus</taxon>
    </lineage>
</organism>